<keyword evidence="1" id="KW-0812">Transmembrane</keyword>
<keyword evidence="3" id="KW-1185">Reference proteome</keyword>
<dbReference type="InterPro" id="IPR029151">
    <property type="entry name" value="Sensor-like_sf"/>
</dbReference>
<accession>A0ABT9ENX0</accession>
<feature type="transmembrane region" description="Helical" evidence="1">
    <location>
        <begin position="286"/>
        <end position="304"/>
    </location>
</feature>
<evidence type="ECO:0000256" key="1">
    <source>
        <dbReference type="SAM" id="Phobius"/>
    </source>
</evidence>
<feature type="non-terminal residue" evidence="2">
    <location>
        <position position="311"/>
    </location>
</feature>
<dbReference type="Gene3D" id="3.30.450.20">
    <property type="entry name" value="PAS domain"/>
    <property type="match status" value="2"/>
</dbReference>
<organism evidence="2 3">
    <name type="scientific">Sphingomonas aurea</name>
    <dbReference type="NCBI Taxonomy" id="3063994"/>
    <lineage>
        <taxon>Bacteria</taxon>
        <taxon>Pseudomonadati</taxon>
        <taxon>Pseudomonadota</taxon>
        <taxon>Alphaproteobacteria</taxon>
        <taxon>Sphingomonadales</taxon>
        <taxon>Sphingomonadaceae</taxon>
        <taxon>Sphingomonas</taxon>
    </lineage>
</organism>
<evidence type="ECO:0000313" key="3">
    <source>
        <dbReference type="Proteomes" id="UP001230685"/>
    </source>
</evidence>
<reference evidence="2 3" key="1">
    <citation type="submission" date="2023-07" db="EMBL/GenBank/DDBJ databases">
        <authorList>
            <person name="Kim M.K."/>
        </authorList>
    </citation>
    <scope>NUCLEOTIDE SEQUENCE [LARGE SCALE GENOMIC DNA]</scope>
    <source>
        <strain evidence="2 3">KR1UV-12</strain>
    </source>
</reference>
<proteinExistence type="predicted"/>
<sequence>MTVSPRLRRLGWLLAAAIVALLVALAVAQVAERNARTRFAAALAADARLRQALLASEVARFRLLPLAIADDRDLVAALAAKPGAAQALNLKLEMLARETGAAAIYAIAPGGRTIAASNWRQARSFVGRDYRFRRYFAEAERNGIAEQFALGTVSGQPGLYLSRRTRGGGVVVVKLEFGRVERQWQAAGGITFVTDRAGIVLVTSRPEWRFAATRSIAPALAARARAEIGVAALKPAPFTARDDGRVRVAGSAAPAMIATTPPDASGWRVALAMPTTQAIDAPARNAAIVAALATLALLALGWAWRGRARRR</sequence>
<dbReference type="SUPFAM" id="SSF103190">
    <property type="entry name" value="Sensory domain-like"/>
    <property type="match status" value="1"/>
</dbReference>
<gene>
    <name evidence="2" type="ORF">Q5H91_14770</name>
</gene>
<keyword evidence="2" id="KW-0808">Transferase</keyword>
<protein>
    <submittedName>
        <fullName evidence="2">Sensor histidine kinase</fullName>
    </submittedName>
</protein>
<keyword evidence="2" id="KW-0418">Kinase</keyword>
<keyword evidence="1" id="KW-1133">Transmembrane helix</keyword>
<evidence type="ECO:0000313" key="2">
    <source>
        <dbReference type="EMBL" id="MDP1028483.1"/>
    </source>
</evidence>
<keyword evidence="1" id="KW-0472">Membrane</keyword>
<dbReference type="EMBL" id="JAUUDS010000009">
    <property type="protein sequence ID" value="MDP1028483.1"/>
    <property type="molecule type" value="Genomic_DNA"/>
</dbReference>
<comment type="caution">
    <text evidence="2">The sequence shown here is derived from an EMBL/GenBank/DDBJ whole genome shotgun (WGS) entry which is preliminary data.</text>
</comment>
<dbReference type="Proteomes" id="UP001230685">
    <property type="component" value="Unassembled WGS sequence"/>
</dbReference>
<name>A0ABT9ENX0_9SPHN</name>
<dbReference type="GO" id="GO:0016301">
    <property type="term" value="F:kinase activity"/>
    <property type="evidence" value="ECO:0007669"/>
    <property type="project" value="UniProtKB-KW"/>
</dbReference>
<dbReference type="Gene3D" id="6.10.250.3020">
    <property type="match status" value="1"/>
</dbReference>